<evidence type="ECO:0000313" key="2">
    <source>
        <dbReference type="EnsemblMetazoa" id="XP_006557710"/>
    </source>
</evidence>
<organism evidence="2">
    <name type="scientific">Apis mellifera</name>
    <name type="common">Honeybee</name>
    <dbReference type="NCBI Taxonomy" id="7460"/>
    <lineage>
        <taxon>Eukaryota</taxon>
        <taxon>Metazoa</taxon>
        <taxon>Ecdysozoa</taxon>
        <taxon>Arthropoda</taxon>
        <taxon>Hexapoda</taxon>
        <taxon>Insecta</taxon>
        <taxon>Pterygota</taxon>
        <taxon>Neoptera</taxon>
        <taxon>Endopterygota</taxon>
        <taxon>Hymenoptera</taxon>
        <taxon>Apocrita</taxon>
        <taxon>Aculeata</taxon>
        <taxon>Apoidea</taxon>
        <taxon>Anthophila</taxon>
        <taxon>Apidae</taxon>
        <taxon>Apis</taxon>
    </lineage>
</organism>
<dbReference type="AlphaFoldDB" id="A0A7M7GM82"/>
<name>A0A7M7GM82_APIME</name>
<sequence length="266" mass="31402">MSKFNWTIDKTNKFIDLYKKHECLWNNKSDTYKNCKLKKIAIEDIIQKMNFEGLTITTIKEKIRSIRTIYRRELNKIIKSCKSGSGDIYEPKLSWFKRVDPFLRSVSVLRTNILKTAYFNNFTDDVLDNNEDSSSLIYDNIMETLIEDKKLQTQTTNVKINKKGAIVPEEMECEKNNSFFKSRQEKQKCVYVPKMNEKVICSENNISYEYFKENEFDIFGKSVAAQLKQFPLLEAIECQKKIQDILFTQRILLLRKETSPNRISDT</sequence>
<evidence type="ECO:0000259" key="1">
    <source>
        <dbReference type="PROSITE" id="PS51029"/>
    </source>
</evidence>
<keyword evidence="3" id="KW-1185">Reference proteome</keyword>
<dbReference type="PANTHER" id="PTHR21505:SF8">
    <property type="entry name" value="DPT-YFP REPRESSOR BY OVEREXPRESSION, ISOFORM D-RELATED"/>
    <property type="match status" value="1"/>
</dbReference>
<evidence type="ECO:0000313" key="4">
    <source>
        <dbReference type="RefSeq" id="XP_006557710.2"/>
    </source>
</evidence>
<dbReference type="RefSeq" id="XP_006557710.2">
    <property type="nucleotide sequence ID" value="XM_006557647.2"/>
</dbReference>
<accession>A0A8B6YU51</accession>
<dbReference type="PANTHER" id="PTHR21505">
    <property type="entry name" value="MADF DOMAIN-CONTAINING PROTEIN-RELATED"/>
    <property type="match status" value="1"/>
</dbReference>
<proteinExistence type="predicted"/>
<feature type="domain" description="MADF" evidence="1">
    <location>
        <begin position="13"/>
        <end position="108"/>
    </location>
</feature>
<dbReference type="KEGG" id="ame:102654576"/>
<dbReference type="OrthoDB" id="6577442at2759"/>
<reference evidence="2" key="1">
    <citation type="submission" date="2021-01" db="UniProtKB">
        <authorList>
            <consortium name="EnsemblMetazoa"/>
        </authorList>
    </citation>
    <scope>IDENTIFICATION</scope>
    <source>
        <strain evidence="2">DH4</strain>
    </source>
</reference>
<dbReference type="EnsemblMetazoa" id="XM_006557647">
    <property type="protein sequence ID" value="XP_006557710"/>
    <property type="gene ID" value="LOC102654576"/>
</dbReference>
<accession>A0A7M7GM82</accession>
<dbReference type="InterPro" id="IPR006578">
    <property type="entry name" value="MADF-dom"/>
</dbReference>
<gene>
    <name evidence="4" type="primary">LOC102654576</name>
</gene>
<dbReference type="PROSITE" id="PS51029">
    <property type="entry name" value="MADF"/>
    <property type="match status" value="1"/>
</dbReference>
<protein>
    <submittedName>
        <fullName evidence="4">Uncharacterized protein LOC102654576</fullName>
    </submittedName>
</protein>
<reference evidence="4" key="2">
    <citation type="submission" date="2025-04" db="UniProtKB">
        <authorList>
            <consortium name="RefSeq"/>
        </authorList>
    </citation>
    <scope>IDENTIFICATION</scope>
    <source>
        <strain evidence="4">DH4</strain>
        <tissue evidence="4">Whole body</tissue>
    </source>
</reference>
<evidence type="ECO:0000313" key="3">
    <source>
        <dbReference type="Proteomes" id="UP000005203"/>
    </source>
</evidence>
<dbReference type="SMART" id="SM00595">
    <property type="entry name" value="MADF"/>
    <property type="match status" value="1"/>
</dbReference>
<dbReference type="GeneID" id="102654576"/>
<dbReference type="Pfam" id="PF10545">
    <property type="entry name" value="MADF_DNA_bdg"/>
    <property type="match status" value="1"/>
</dbReference>
<dbReference type="Proteomes" id="UP000005203">
    <property type="component" value="Linkage group LG2"/>
</dbReference>